<keyword evidence="2" id="KW-1133">Transmembrane helix</keyword>
<dbReference type="RefSeq" id="WP_104372947.1">
    <property type="nucleotide sequence ID" value="NZ_BFAV01000150.1"/>
</dbReference>
<organism evidence="4 5">
    <name type="scientific">Desulfocucumis palustris</name>
    <dbReference type="NCBI Taxonomy" id="1898651"/>
    <lineage>
        <taxon>Bacteria</taxon>
        <taxon>Bacillati</taxon>
        <taxon>Bacillota</taxon>
        <taxon>Clostridia</taxon>
        <taxon>Eubacteriales</taxon>
        <taxon>Desulfocucumaceae</taxon>
        <taxon>Desulfocucumis</taxon>
    </lineage>
</organism>
<evidence type="ECO:0000313" key="5">
    <source>
        <dbReference type="Proteomes" id="UP000239549"/>
    </source>
</evidence>
<feature type="transmembrane region" description="Helical" evidence="2">
    <location>
        <begin position="213"/>
        <end position="230"/>
    </location>
</feature>
<evidence type="ECO:0000256" key="3">
    <source>
        <dbReference type="SAM" id="SignalP"/>
    </source>
</evidence>
<keyword evidence="2" id="KW-0812">Transmembrane</keyword>
<reference evidence="5" key="1">
    <citation type="submission" date="2018-02" db="EMBL/GenBank/DDBJ databases">
        <title>Genome sequence of Desulfocucumis palustris strain NAW-5.</title>
        <authorList>
            <person name="Watanabe M."/>
            <person name="Kojima H."/>
            <person name="Fukui M."/>
        </authorList>
    </citation>
    <scope>NUCLEOTIDE SEQUENCE [LARGE SCALE GENOMIC DNA]</scope>
    <source>
        <strain evidence="5">NAW-5</strain>
    </source>
</reference>
<dbReference type="EMBL" id="BFAV01000150">
    <property type="protein sequence ID" value="GBF34772.1"/>
    <property type="molecule type" value="Genomic_DNA"/>
</dbReference>
<keyword evidence="5" id="KW-1185">Reference proteome</keyword>
<evidence type="ECO:0000256" key="1">
    <source>
        <dbReference type="SAM" id="MobiDB-lite"/>
    </source>
</evidence>
<proteinExistence type="predicted"/>
<protein>
    <submittedName>
        <fullName evidence="4">Uncharacterized protein</fullName>
    </submittedName>
</protein>
<sequence length="239" mass="25620">MLKFKKSITLCILSIFILSLLAGPALAKGAKGGFSGGGRKSFSSSAKGYSSSSKSGGFFSDFSQGSKPSGSASGDGAVKTTPSAPADSPGGGTSSYGKGYTTSEGGGFSTPRQNSPPTLYSDYNTGKQGYSTGKTSYGTGTGSYSGSWNRETYSTGGLDKYPSKSPVGIFGSPPRPPYYYHNYYWGLPWMAHLFFQPNYYYTPWGYHFFAPRLLSWIILLFVVGGVIIFIKNKRLLRHN</sequence>
<name>A0A2L2XF63_9FIRM</name>
<keyword evidence="2" id="KW-0472">Membrane</keyword>
<keyword evidence="3" id="KW-0732">Signal</keyword>
<feature type="signal peptide" evidence="3">
    <location>
        <begin position="1"/>
        <end position="27"/>
    </location>
</feature>
<comment type="caution">
    <text evidence="4">The sequence shown here is derived from an EMBL/GenBank/DDBJ whole genome shotgun (WGS) entry which is preliminary data.</text>
</comment>
<feature type="region of interest" description="Disordered" evidence="1">
    <location>
        <begin position="65"/>
        <end position="134"/>
    </location>
</feature>
<feature type="chain" id="PRO_5014830992" evidence="3">
    <location>
        <begin position="28"/>
        <end position="239"/>
    </location>
</feature>
<feature type="compositionally biased region" description="Polar residues" evidence="1">
    <location>
        <begin position="110"/>
        <end position="128"/>
    </location>
</feature>
<dbReference type="Proteomes" id="UP000239549">
    <property type="component" value="Unassembled WGS sequence"/>
</dbReference>
<evidence type="ECO:0000256" key="2">
    <source>
        <dbReference type="SAM" id="Phobius"/>
    </source>
</evidence>
<evidence type="ECO:0000313" key="4">
    <source>
        <dbReference type="EMBL" id="GBF34772.1"/>
    </source>
</evidence>
<gene>
    <name evidence="4" type="ORF">DCCM_3892</name>
</gene>
<accession>A0A2L2XF63</accession>
<dbReference type="AlphaFoldDB" id="A0A2L2XF63"/>